<feature type="compositionally biased region" description="Low complexity" evidence="1">
    <location>
        <begin position="35"/>
        <end position="51"/>
    </location>
</feature>
<keyword evidence="3" id="KW-1185">Reference proteome</keyword>
<feature type="compositionally biased region" description="Polar residues" evidence="1">
    <location>
        <begin position="52"/>
        <end position="64"/>
    </location>
</feature>
<name>A0A6C2YVE8_9BACT</name>
<evidence type="ECO:0000256" key="1">
    <source>
        <dbReference type="SAM" id="MobiDB-lite"/>
    </source>
</evidence>
<feature type="region of interest" description="Disordered" evidence="1">
    <location>
        <begin position="25"/>
        <end position="106"/>
    </location>
</feature>
<organism evidence="2">
    <name type="scientific">Tuwongella immobilis</name>
    <dbReference type="NCBI Taxonomy" id="692036"/>
    <lineage>
        <taxon>Bacteria</taxon>
        <taxon>Pseudomonadati</taxon>
        <taxon>Planctomycetota</taxon>
        <taxon>Planctomycetia</taxon>
        <taxon>Gemmatales</taxon>
        <taxon>Gemmataceae</taxon>
        <taxon>Tuwongella</taxon>
    </lineage>
</organism>
<accession>A0A6C2YVE8</accession>
<proteinExistence type="predicted"/>
<feature type="compositionally biased region" description="Basic and acidic residues" evidence="1">
    <location>
        <begin position="96"/>
        <end position="106"/>
    </location>
</feature>
<dbReference type="RefSeq" id="WP_162660432.1">
    <property type="nucleotide sequence ID" value="NZ_LR593887.1"/>
</dbReference>
<dbReference type="KEGG" id="tim:GMBLW1_38460"/>
<dbReference type="AlphaFoldDB" id="A0A6C2YVE8"/>
<feature type="compositionally biased region" description="Basic and acidic residues" evidence="1">
    <location>
        <begin position="65"/>
        <end position="81"/>
    </location>
</feature>
<evidence type="ECO:0000313" key="2">
    <source>
        <dbReference type="EMBL" id="VIP05347.1"/>
    </source>
</evidence>
<protein>
    <submittedName>
        <fullName evidence="2">Uncharacterized protein</fullName>
    </submittedName>
</protein>
<dbReference type="EMBL" id="LR593887">
    <property type="protein sequence ID" value="VTS08050.1"/>
    <property type="molecule type" value="Genomic_DNA"/>
</dbReference>
<feature type="compositionally biased region" description="Low complexity" evidence="1">
    <location>
        <begin position="82"/>
        <end position="95"/>
    </location>
</feature>
<gene>
    <name evidence="2" type="ORF">GMBLW1_38460</name>
</gene>
<evidence type="ECO:0000313" key="3">
    <source>
        <dbReference type="Proteomes" id="UP000464378"/>
    </source>
</evidence>
<dbReference type="Proteomes" id="UP000464378">
    <property type="component" value="Chromosome"/>
</dbReference>
<sequence>MSFRDALNNEMREAGRGVAANLEGRAGDYQRLDNGPVQSQAPAQASQTTGQEQDVNQARQTANEKQQEHHTAAHADYDAQREVAAAEQQAAAQESQAEKDGPEYGG</sequence>
<dbReference type="InParanoid" id="A0A6C2YVE8"/>
<reference evidence="2" key="1">
    <citation type="submission" date="2019-04" db="EMBL/GenBank/DDBJ databases">
        <authorList>
            <consortium name="Science for Life Laboratories"/>
        </authorList>
    </citation>
    <scope>NUCLEOTIDE SEQUENCE</scope>
    <source>
        <strain evidence="2">MBLW1</strain>
    </source>
</reference>
<dbReference type="EMBL" id="LR586016">
    <property type="protein sequence ID" value="VIP05347.1"/>
    <property type="molecule type" value="Genomic_DNA"/>
</dbReference>